<name>A0A1I7SA67_BURXY</name>
<feature type="region of interest" description="Disordered" evidence="1">
    <location>
        <begin position="1014"/>
        <end position="1242"/>
    </location>
</feature>
<keyword evidence="2" id="KW-1133">Transmembrane helix</keyword>
<keyword evidence="6" id="KW-1185">Reference proteome</keyword>
<dbReference type="Proteomes" id="UP000659654">
    <property type="component" value="Unassembled WGS sequence"/>
</dbReference>
<evidence type="ECO:0000256" key="1">
    <source>
        <dbReference type="SAM" id="MobiDB-lite"/>
    </source>
</evidence>
<protein>
    <submittedName>
        <fullName evidence="4">(pine wood nematode) hypothetical protein</fullName>
    </submittedName>
</protein>
<dbReference type="Proteomes" id="UP000582659">
    <property type="component" value="Unassembled WGS sequence"/>
</dbReference>
<feature type="compositionally biased region" description="Low complexity" evidence="1">
    <location>
        <begin position="1019"/>
        <end position="1034"/>
    </location>
</feature>
<evidence type="ECO:0000313" key="5">
    <source>
        <dbReference type="Proteomes" id="UP000095284"/>
    </source>
</evidence>
<organism evidence="5 7">
    <name type="scientific">Bursaphelenchus xylophilus</name>
    <name type="common">Pinewood nematode worm</name>
    <name type="synonym">Aphelenchoides xylophilus</name>
    <dbReference type="NCBI Taxonomy" id="6326"/>
    <lineage>
        <taxon>Eukaryota</taxon>
        <taxon>Metazoa</taxon>
        <taxon>Ecdysozoa</taxon>
        <taxon>Nematoda</taxon>
        <taxon>Chromadorea</taxon>
        <taxon>Rhabditida</taxon>
        <taxon>Tylenchina</taxon>
        <taxon>Tylenchomorpha</taxon>
        <taxon>Aphelenchoidea</taxon>
        <taxon>Aphelenchoididae</taxon>
        <taxon>Bursaphelenchus</taxon>
    </lineage>
</organism>
<evidence type="ECO:0000256" key="2">
    <source>
        <dbReference type="SAM" id="Phobius"/>
    </source>
</evidence>
<keyword evidence="3" id="KW-0732">Signal</keyword>
<feature type="chain" id="PRO_5035359844" evidence="3">
    <location>
        <begin position="16"/>
        <end position="1242"/>
    </location>
</feature>
<feature type="transmembrane region" description="Helical" evidence="2">
    <location>
        <begin position="534"/>
        <end position="556"/>
    </location>
</feature>
<feature type="compositionally biased region" description="Polar residues" evidence="1">
    <location>
        <begin position="1153"/>
        <end position="1165"/>
    </location>
</feature>
<feature type="region of interest" description="Disordered" evidence="1">
    <location>
        <begin position="776"/>
        <end position="807"/>
    </location>
</feature>
<dbReference type="WBParaSite" id="BXY_0991400.1">
    <property type="protein sequence ID" value="BXY_0991400.1"/>
    <property type="gene ID" value="BXY_0991400"/>
</dbReference>
<reference evidence="4" key="2">
    <citation type="submission" date="2020-09" db="EMBL/GenBank/DDBJ databases">
        <authorList>
            <person name="Kikuchi T."/>
        </authorList>
    </citation>
    <scope>NUCLEOTIDE SEQUENCE</scope>
    <source>
        <strain evidence="4">Ka4C1</strain>
    </source>
</reference>
<feature type="compositionally biased region" description="Basic residues" evidence="1">
    <location>
        <begin position="1138"/>
        <end position="1152"/>
    </location>
</feature>
<keyword evidence="2" id="KW-0812">Transmembrane</keyword>
<evidence type="ECO:0000256" key="3">
    <source>
        <dbReference type="SAM" id="SignalP"/>
    </source>
</evidence>
<feature type="compositionally biased region" description="Basic and acidic residues" evidence="1">
    <location>
        <begin position="1098"/>
        <end position="1123"/>
    </location>
</feature>
<feature type="transmembrane region" description="Helical" evidence="2">
    <location>
        <begin position="336"/>
        <end position="358"/>
    </location>
</feature>
<feature type="compositionally biased region" description="Polar residues" evidence="1">
    <location>
        <begin position="1067"/>
        <end position="1084"/>
    </location>
</feature>
<feature type="transmembrane region" description="Helical" evidence="2">
    <location>
        <begin position="378"/>
        <end position="402"/>
    </location>
</feature>
<reference evidence="7" key="1">
    <citation type="submission" date="2016-11" db="UniProtKB">
        <authorList>
            <consortium name="WormBaseParasite"/>
        </authorList>
    </citation>
    <scope>IDENTIFICATION</scope>
</reference>
<feature type="compositionally biased region" description="Low complexity" evidence="1">
    <location>
        <begin position="1166"/>
        <end position="1185"/>
    </location>
</feature>
<dbReference type="EMBL" id="CAJFDI010000006">
    <property type="protein sequence ID" value="CAD5235449.1"/>
    <property type="molecule type" value="Genomic_DNA"/>
</dbReference>
<proteinExistence type="predicted"/>
<feature type="compositionally biased region" description="Basic and acidic residues" evidence="1">
    <location>
        <begin position="1035"/>
        <end position="1044"/>
    </location>
</feature>
<dbReference type="AlphaFoldDB" id="A0A1I7SA67"/>
<dbReference type="InterPro" id="IPR036790">
    <property type="entry name" value="Frizzled_dom_sf"/>
</dbReference>
<dbReference type="eggNOG" id="KOG3577">
    <property type="taxonomic scope" value="Eukaryota"/>
</dbReference>
<feature type="signal peptide" evidence="3">
    <location>
        <begin position="1"/>
        <end position="15"/>
    </location>
</feature>
<sequence>MKPVVLLTLVVITLAQHNDTVLDEIEQRRKVMLEPLLKNEKIARYNQICSMTNWACEKKCRLQYGQPTGQCSRPRFDRCFEQQVHYNYTKDHSKPFPHELAVLRSFPKCWAHLSQLVCGTYFRPCGTYRFFEAGLSNFRMEVWQIYPLHLCSRAVQSCAFLAEHGINLDLLGCQDLENEIQAERKLFDTTGQCKLRFSGINYYGESACLSPLVRVHSDFSPQYAKPLIDECYVPCISSFVEDPKVLNTFRSILLSITVLLAFVFCGALVITLTKNSAPKFVRYLNLSIFTFSALFFGMWTFALVTHTTIENSAACEKAGPEYIRKELPKGELDSCLIQSAILQFLNVASVIFLAIRLVSIISPSQTIDPKTEICRNGLSLQSMVFVTVMALSALCAVLGLWWRPTISDGLTGVCHIPLGPLKQSAAYYVPLGLVMLAQIVFLGFYLKNAESQAPRTLKFGLFLISFNVTIFAITILIHVFLAFDSFTEVEVLKDKISCVLDITRNLAGPSFEWEKEIQKCNTRLATPFDLCLTLSYALLLPALPFILYMAVSLIFLRKYDEEMARAEAAKIEASEPLLCESNREEPASVTEDLTKAERPPRPVHRSHFRYRSRLYSLRSKRSRFADSAPSRSLHSIQSAQLTRYPSTHATKDSMAYQHPLYFPTPASTITAFYEATSQYTYLMPPSRAEDFRELDLSDLGRSVAYFDLLQRQANLWCMQNLNQQIPQHVQGLVQGHGEADLAQEIKPNELQTEQIQQSGNMRQNEAERDANFPPQQQLHQMGHGEDNLYQNPPKNPEIADENGRTKQEENVELKTLIKNPSGKEKEQDFCDGEGEKTPKVPTSLAAYRFDPAIDQNRSQILAFLTTYLRECPQITKKMEFTQRTLRAMQQLLEKDEVFSTMCHNYRIANGLNPGSDTLGESILSINQILNMTSLITDESIQIRLGKITGMAMKRVTVEMLGPGGLRRLPEPPKMKIPTFGLTAPSGVSLDVEPVEAARQQEWRDFQARLAANQGREQFGTSSGSSRGNEGSSSRKSNESEEKSGENGTEASGSPRKSSEKGSEKNSDSFNSTGSPSAHENQPGPSTERPKSSGAQKTRKLEKMKPKKEENEVKRQIEEDEKKAAQRNQPENLTEVKVVGKKTRERKRPKKGKQTAQSSRNLNHSNVTSPSRPATSVSVVSSTSPTAMHSTPNTSQFPDFRQQMRSQASRTPQGMENRSNEAANRFLNDLTSQHASDNESNGL</sequence>
<accession>A0A1I7SA67</accession>
<evidence type="ECO:0000313" key="6">
    <source>
        <dbReference type="Proteomes" id="UP000659654"/>
    </source>
</evidence>
<feature type="region of interest" description="Disordered" evidence="1">
    <location>
        <begin position="581"/>
        <end position="602"/>
    </location>
</feature>
<feature type="transmembrane region" description="Helical" evidence="2">
    <location>
        <begin position="459"/>
        <end position="483"/>
    </location>
</feature>
<feature type="compositionally biased region" description="Polar residues" evidence="1">
    <location>
        <begin position="1228"/>
        <end position="1242"/>
    </location>
</feature>
<feature type="compositionally biased region" description="Basic and acidic residues" evidence="1">
    <location>
        <begin position="581"/>
        <end position="600"/>
    </location>
</feature>
<feature type="compositionally biased region" description="Basic and acidic residues" evidence="1">
    <location>
        <begin position="1056"/>
        <end position="1066"/>
    </location>
</feature>
<feature type="transmembrane region" description="Helical" evidence="2">
    <location>
        <begin position="425"/>
        <end position="447"/>
    </location>
</feature>
<dbReference type="Proteomes" id="UP000095284">
    <property type="component" value="Unplaced"/>
</dbReference>
<dbReference type="EMBL" id="CAJFCV020000006">
    <property type="protein sequence ID" value="CAG9131857.1"/>
    <property type="molecule type" value="Genomic_DNA"/>
</dbReference>
<dbReference type="Gene3D" id="1.10.2000.10">
    <property type="entry name" value="Frizzled cysteine-rich domain"/>
    <property type="match status" value="1"/>
</dbReference>
<feature type="compositionally biased region" description="Polar residues" evidence="1">
    <location>
        <begin position="1186"/>
        <end position="1221"/>
    </location>
</feature>
<evidence type="ECO:0000313" key="4">
    <source>
        <dbReference type="EMBL" id="CAD5235449.1"/>
    </source>
</evidence>
<feature type="transmembrane region" description="Helical" evidence="2">
    <location>
        <begin position="252"/>
        <end position="271"/>
    </location>
</feature>
<dbReference type="OrthoDB" id="5825023at2759"/>
<gene>
    <name evidence="4" type="ORF">BXYJ_LOCUS15540</name>
</gene>
<evidence type="ECO:0000313" key="7">
    <source>
        <dbReference type="WBParaSite" id="BXY_0991400.1"/>
    </source>
</evidence>
<feature type="transmembrane region" description="Helical" evidence="2">
    <location>
        <begin position="283"/>
        <end position="302"/>
    </location>
</feature>
<keyword evidence="2" id="KW-0472">Membrane</keyword>